<gene>
    <name evidence="1" type="ORF">EIP91_004521</name>
</gene>
<evidence type="ECO:0000313" key="2">
    <source>
        <dbReference type="Proteomes" id="UP000292702"/>
    </source>
</evidence>
<evidence type="ECO:0000313" key="1">
    <source>
        <dbReference type="EMBL" id="TCD64108.1"/>
    </source>
</evidence>
<dbReference type="Proteomes" id="UP000292702">
    <property type="component" value="Unassembled WGS sequence"/>
</dbReference>
<accession>A0A4R0RK00</accession>
<name>A0A4R0RK00_9APHY</name>
<proteinExistence type="predicted"/>
<comment type="caution">
    <text evidence="1">The sequence shown here is derived from an EMBL/GenBank/DDBJ whole genome shotgun (WGS) entry which is preliminary data.</text>
</comment>
<organism evidence="1 2">
    <name type="scientific">Steccherinum ochraceum</name>
    <dbReference type="NCBI Taxonomy" id="92696"/>
    <lineage>
        <taxon>Eukaryota</taxon>
        <taxon>Fungi</taxon>
        <taxon>Dikarya</taxon>
        <taxon>Basidiomycota</taxon>
        <taxon>Agaricomycotina</taxon>
        <taxon>Agaricomycetes</taxon>
        <taxon>Polyporales</taxon>
        <taxon>Steccherinaceae</taxon>
        <taxon>Steccherinum</taxon>
    </lineage>
</organism>
<dbReference type="OrthoDB" id="2692137at2759"/>
<dbReference type="AlphaFoldDB" id="A0A4R0RK00"/>
<reference evidence="1 2" key="1">
    <citation type="submission" date="2018-11" db="EMBL/GenBank/DDBJ databases">
        <title>Genome assembly of Steccherinum ochraceum LE-BIN_3174, the white-rot fungus of the Steccherinaceae family (The Residual Polyporoid clade, Polyporales, Basidiomycota).</title>
        <authorList>
            <person name="Fedorova T.V."/>
            <person name="Glazunova O.A."/>
            <person name="Landesman E.O."/>
            <person name="Moiseenko K.V."/>
            <person name="Psurtseva N.V."/>
            <person name="Savinova O.S."/>
            <person name="Shakhova N.V."/>
            <person name="Tyazhelova T.V."/>
            <person name="Vasina D.V."/>
        </authorList>
    </citation>
    <scope>NUCLEOTIDE SEQUENCE [LARGE SCALE GENOMIC DNA]</scope>
    <source>
        <strain evidence="1 2">LE-BIN_3174</strain>
    </source>
</reference>
<dbReference type="EMBL" id="RWJN01000255">
    <property type="protein sequence ID" value="TCD64108.1"/>
    <property type="molecule type" value="Genomic_DNA"/>
</dbReference>
<sequence length="673" mass="76442">MEQAKWTEKFSVDEDYRGVLRYDDALVAISSVDGTHVITSPNAYWIPVPIVGVVNVVLRSDGLFGHQDPLHHPQMYCPTMPWLSALRICPSNKDDPAAIMYQTMSAADFGVTIAGSGLGLLSARFRERLRGPLYKLLARIWKYRNGMVHTTIDLERVVHYGTQAHQAFERLGRVASLTDTIRKTTCVQRYYTYLCGYLAWYIDLPNQLNSLHDPTLNLPVETRFTGAFCVQDQDVQMLQQRGIPVWFLQPSATITKRQRLVRGLSEFHQGSAHLAPMDDRPSPIYVGQAGVKHLEAIFCHAHISSDTRADLLPELLLQKQRVKSLSTNTKSSSEDQPTIGPNFITHTDYAIESTDRRPAALRGGRDKFEKFNHPWMPWPLPAWQAALERVDRGQPVPVEPWRYWLPEPALTLAPKRPDRLHRYLMNWLRIRESWLFVQGQRFSELESPALTGQQWRELLNISDSTENKAGHLNRSQKRKSDVLRILAETCEVSNVDEFLKAPVQWFGRNVSSPSDGLSRAVIWELCELGFRAELYQLDRYYDNSPPTSANSEETVQRASIREERIAAVFSDNNAFQFDHLPTAGSGLAASRIQDRLRSLEALRRIVVNWGDQRDVPDLLLRTAPLNSHMDENHLMACEEMIAKVYVNSFYLASGRAPILPHVCPVSGLDGGLP</sequence>
<keyword evidence="2" id="KW-1185">Reference proteome</keyword>
<protein>
    <submittedName>
        <fullName evidence="1">Uncharacterized protein</fullName>
    </submittedName>
</protein>